<gene>
    <name evidence="2" type="ORF">CHS0354_015509</name>
</gene>
<feature type="compositionally biased region" description="Polar residues" evidence="1">
    <location>
        <begin position="38"/>
        <end position="56"/>
    </location>
</feature>
<comment type="caution">
    <text evidence="2">The sequence shown here is derived from an EMBL/GenBank/DDBJ whole genome shotgun (WGS) entry which is preliminary data.</text>
</comment>
<dbReference type="EMBL" id="JAEAOA010000961">
    <property type="protein sequence ID" value="KAK3600366.1"/>
    <property type="molecule type" value="Genomic_DNA"/>
</dbReference>
<organism evidence="2 3">
    <name type="scientific">Potamilus streckersoni</name>
    <dbReference type="NCBI Taxonomy" id="2493646"/>
    <lineage>
        <taxon>Eukaryota</taxon>
        <taxon>Metazoa</taxon>
        <taxon>Spiralia</taxon>
        <taxon>Lophotrochozoa</taxon>
        <taxon>Mollusca</taxon>
        <taxon>Bivalvia</taxon>
        <taxon>Autobranchia</taxon>
        <taxon>Heteroconchia</taxon>
        <taxon>Palaeoheterodonta</taxon>
        <taxon>Unionida</taxon>
        <taxon>Unionoidea</taxon>
        <taxon>Unionidae</taxon>
        <taxon>Ambleminae</taxon>
        <taxon>Lampsilini</taxon>
        <taxon>Potamilus</taxon>
    </lineage>
</organism>
<dbReference type="AlphaFoldDB" id="A0AAE0SYE1"/>
<dbReference type="Proteomes" id="UP001195483">
    <property type="component" value="Unassembled WGS sequence"/>
</dbReference>
<evidence type="ECO:0000313" key="2">
    <source>
        <dbReference type="EMBL" id="KAK3600366.1"/>
    </source>
</evidence>
<evidence type="ECO:0000313" key="3">
    <source>
        <dbReference type="Proteomes" id="UP001195483"/>
    </source>
</evidence>
<feature type="region of interest" description="Disordered" evidence="1">
    <location>
        <begin position="32"/>
        <end position="69"/>
    </location>
</feature>
<accession>A0AAE0SYE1</accession>
<sequence>MFTNLSSVDMQYHLMLGDVSDWMLAERIKPRSPLASPETKSSQGEGLYFNFSSGSQTDKKETCQLSSVSANTPRKRIRKRLFDADSFPGIGEGQILSSPVNCEEFALYAIQPSIDNVNISGLKHTEVDIDCEATNTKSYKRQLEEEGWVETKKKRQRRDWTRVFGLRYLKQLKEDVNTLRMKLKRQGMGVSKPVDCTCTVMERHFLQMAESAYRSLRRMDCSPGGFQQFKTELIQTNAVILDSLEVLRNIKNYCEHKY</sequence>
<name>A0AAE0SYE1_9BIVA</name>
<evidence type="ECO:0000256" key="1">
    <source>
        <dbReference type="SAM" id="MobiDB-lite"/>
    </source>
</evidence>
<reference evidence="2" key="2">
    <citation type="journal article" date="2021" name="Genome Biol. Evol.">
        <title>Developing a high-quality reference genome for a parasitic bivalve with doubly uniparental inheritance (Bivalvia: Unionida).</title>
        <authorList>
            <person name="Smith C.H."/>
        </authorList>
    </citation>
    <scope>NUCLEOTIDE SEQUENCE</scope>
    <source>
        <strain evidence="2">CHS0354</strain>
        <tissue evidence="2">Mantle</tissue>
    </source>
</reference>
<protein>
    <submittedName>
        <fullName evidence="2">Uncharacterized protein</fullName>
    </submittedName>
</protein>
<proteinExistence type="predicted"/>
<reference evidence="2" key="1">
    <citation type="journal article" date="2021" name="Genome Biol. Evol.">
        <title>A High-Quality Reference Genome for a Parasitic Bivalve with Doubly Uniparental Inheritance (Bivalvia: Unionida).</title>
        <authorList>
            <person name="Smith C.H."/>
        </authorList>
    </citation>
    <scope>NUCLEOTIDE SEQUENCE</scope>
    <source>
        <strain evidence="2">CHS0354</strain>
    </source>
</reference>
<reference evidence="2" key="3">
    <citation type="submission" date="2023-05" db="EMBL/GenBank/DDBJ databases">
        <authorList>
            <person name="Smith C.H."/>
        </authorList>
    </citation>
    <scope>NUCLEOTIDE SEQUENCE</scope>
    <source>
        <strain evidence="2">CHS0354</strain>
        <tissue evidence="2">Mantle</tissue>
    </source>
</reference>
<keyword evidence="3" id="KW-1185">Reference proteome</keyword>